<dbReference type="PANTHER" id="PTHR20992:SF9">
    <property type="entry name" value="AT15442P-RELATED"/>
    <property type="match status" value="1"/>
</dbReference>
<keyword evidence="2 5" id="KW-0812">Transmembrane</keyword>
<accession>A0A814RW14</accession>
<feature type="transmembrane region" description="Helical" evidence="5">
    <location>
        <begin position="183"/>
        <end position="207"/>
    </location>
</feature>
<dbReference type="InterPro" id="IPR005240">
    <property type="entry name" value="DUF389"/>
</dbReference>
<dbReference type="Proteomes" id="UP000663877">
    <property type="component" value="Unassembled WGS sequence"/>
</dbReference>
<dbReference type="Proteomes" id="UP000663832">
    <property type="component" value="Unassembled WGS sequence"/>
</dbReference>
<dbReference type="Pfam" id="PF04087">
    <property type="entry name" value="DUF389"/>
    <property type="match status" value="1"/>
</dbReference>
<evidence type="ECO:0000256" key="3">
    <source>
        <dbReference type="ARBA" id="ARBA00022989"/>
    </source>
</evidence>
<feature type="transmembrane region" description="Helical" evidence="5">
    <location>
        <begin position="643"/>
        <end position="669"/>
    </location>
</feature>
<protein>
    <recommendedName>
        <fullName evidence="6">G-protein coupled receptors family 1 profile domain-containing protein</fullName>
    </recommendedName>
</protein>
<evidence type="ECO:0000313" key="8">
    <source>
        <dbReference type="EMBL" id="CAF1286606.1"/>
    </source>
</evidence>
<keyword evidence="9" id="KW-1185">Reference proteome</keyword>
<evidence type="ECO:0000313" key="9">
    <source>
        <dbReference type="Proteomes" id="UP000663832"/>
    </source>
</evidence>
<evidence type="ECO:0000256" key="5">
    <source>
        <dbReference type="SAM" id="Phobius"/>
    </source>
</evidence>
<feature type="transmembrane region" description="Helical" evidence="5">
    <location>
        <begin position="451"/>
        <end position="476"/>
    </location>
</feature>
<evidence type="ECO:0000313" key="7">
    <source>
        <dbReference type="EMBL" id="CAF1138138.1"/>
    </source>
</evidence>
<feature type="transmembrane region" description="Helical" evidence="5">
    <location>
        <begin position="16"/>
        <end position="40"/>
    </location>
</feature>
<dbReference type="EMBL" id="CAJNOM010000252">
    <property type="protein sequence ID" value="CAF1286606.1"/>
    <property type="molecule type" value="Genomic_DNA"/>
</dbReference>
<dbReference type="PROSITE" id="PS50262">
    <property type="entry name" value="G_PROTEIN_RECEP_F1_2"/>
    <property type="match status" value="1"/>
</dbReference>
<sequence length="927" mass="104596">MSSSSVSYFINLSHVVTIYFGLTILVAGVVGGLLNLTVFLSLRTFRQNSCAFYLTIMSFANIIHLMTGLTSHIVINGYGIDWGGYSIVYCKARLYCIQLSILMSFTSICLAIIDQFLATCHNPFYHRWSNIKLARYIIIGFLLFWLLHGIPFALYFNVVMSLININQLTCAITNVTFQKYFNFGFVLVLIGILPLTIMTLFALLAYTNVQTLGYRTIPLVRRELDKQLTHMVLVQAIYSFCILLQYVITTVVLYYISPTDRTNFISVLSVTIHNCYFADSVQSLLASLKVYLAKNINEEPMWVPSTDQKTVQVTFHAEFGVISDRILRDLYELDIGNRSGSQVCVIPAMVLVGSRNKVSDITLTTNTTNQIADMKQLDHSQSIVSDTTMKKSIWKTFSESDFKKSVRARLMVHQVIAGIRAASALSFDFVVLLSLASMLAAVGLLESSSVILVASMLVSPLMNPIMGIVFGVSVHETSLWRQSIRNEVIGLVLCILWGFIIGLCTTYTGTNWGSSSSFPTSEMKARGDLKRLWVGVLIAVPSGAGVALSILGGNTGSLVGVAISASLLPPAVNCGLLFAYAIFAQLIFNDAWDYSSKGSSERTHVEYFSFQNRLHSNGPIANCSRPMQNHYEPYYSCNMAYEAAILGACSFLLTLVNIVCIIIMALIILRIKEVVPLHQTNETIQAFFKHDVKLTRDRNRTSLKGQKQSTATFIKSNTNPANEFTLSGKYDHRQSIIIQEASSGATSTTLFDMNDLQMYVKNFNLDIFNENDRELLTAESEEKVSCLVKNILDMYEEDQPMFLDFCHYQPYSNPASAQKEYFIFYEHFIKLLPLKWYERFERERRRRWDIIHIGKQRANTFTAPIVSFPTRSRLNQSFNGPHKRSTLRRVKKTQSYSRKAVPTVFSNEALTEFDNTLQSNREQNPRK</sequence>
<feature type="transmembrane region" description="Helical" evidence="5">
    <location>
        <begin position="133"/>
        <end position="156"/>
    </location>
</feature>
<feature type="transmembrane region" description="Helical" evidence="5">
    <location>
        <begin position="488"/>
        <end position="512"/>
    </location>
</feature>
<evidence type="ECO:0000259" key="6">
    <source>
        <dbReference type="PROSITE" id="PS50262"/>
    </source>
</evidence>
<feature type="transmembrane region" description="Helical" evidence="5">
    <location>
        <begin position="92"/>
        <end position="113"/>
    </location>
</feature>
<dbReference type="PANTHER" id="PTHR20992">
    <property type="entry name" value="AT15442P-RELATED"/>
    <property type="match status" value="1"/>
</dbReference>
<feature type="transmembrane region" description="Helical" evidence="5">
    <location>
        <begin position="228"/>
        <end position="256"/>
    </location>
</feature>
<reference evidence="7" key="1">
    <citation type="submission" date="2021-02" db="EMBL/GenBank/DDBJ databases">
        <authorList>
            <person name="Nowell W R."/>
        </authorList>
    </citation>
    <scope>NUCLEOTIDE SEQUENCE</scope>
</reference>
<feature type="domain" description="G-protein coupled receptors family 1 profile" evidence="6">
    <location>
        <begin position="31"/>
        <end position="286"/>
    </location>
</feature>
<feature type="transmembrane region" description="Helical" evidence="5">
    <location>
        <begin position="52"/>
        <end position="80"/>
    </location>
</feature>
<proteinExistence type="predicted"/>
<keyword evidence="3 5" id="KW-1133">Transmembrane helix</keyword>
<dbReference type="InterPro" id="IPR017452">
    <property type="entry name" value="GPCR_Rhodpsn_7TM"/>
</dbReference>
<organism evidence="7 10">
    <name type="scientific">Adineta steineri</name>
    <dbReference type="NCBI Taxonomy" id="433720"/>
    <lineage>
        <taxon>Eukaryota</taxon>
        <taxon>Metazoa</taxon>
        <taxon>Spiralia</taxon>
        <taxon>Gnathifera</taxon>
        <taxon>Rotifera</taxon>
        <taxon>Eurotatoria</taxon>
        <taxon>Bdelloidea</taxon>
        <taxon>Adinetida</taxon>
        <taxon>Adinetidae</taxon>
        <taxon>Adineta</taxon>
    </lineage>
</organism>
<gene>
    <name evidence="7" type="ORF">BJG266_LOCUS23390</name>
    <name evidence="8" type="ORF">QVE165_LOCUS30450</name>
</gene>
<dbReference type="GO" id="GO:0016020">
    <property type="term" value="C:membrane"/>
    <property type="evidence" value="ECO:0007669"/>
    <property type="project" value="UniProtKB-SubCell"/>
</dbReference>
<dbReference type="EMBL" id="CAJNOI010000155">
    <property type="protein sequence ID" value="CAF1138138.1"/>
    <property type="molecule type" value="Genomic_DNA"/>
</dbReference>
<feature type="transmembrane region" description="Helical" evidence="5">
    <location>
        <begin position="532"/>
        <end position="551"/>
    </location>
</feature>
<dbReference type="OrthoDB" id="543859at2759"/>
<feature type="transmembrane region" description="Helical" evidence="5">
    <location>
        <begin position="558"/>
        <end position="588"/>
    </location>
</feature>
<name>A0A814RW14_9BILA</name>
<comment type="subcellular location">
    <subcellularLocation>
        <location evidence="1">Membrane</location>
    </subcellularLocation>
</comment>
<evidence type="ECO:0000256" key="4">
    <source>
        <dbReference type="ARBA" id="ARBA00023136"/>
    </source>
</evidence>
<keyword evidence="4 5" id="KW-0472">Membrane</keyword>
<evidence type="ECO:0000256" key="1">
    <source>
        <dbReference type="ARBA" id="ARBA00004370"/>
    </source>
</evidence>
<evidence type="ECO:0000256" key="2">
    <source>
        <dbReference type="ARBA" id="ARBA00022692"/>
    </source>
</evidence>
<comment type="caution">
    <text evidence="7">The sequence shown here is derived from an EMBL/GenBank/DDBJ whole genome shotgun (WGS) entry which is preliminary data.</text>
</comment>
<dbReference type="SUPFAM" id="SSF81321">
    <property type="entry name" value="Family A G protein-coupled receptor-like"/>
    <property type="match status" value="1"/>
</dbReference>
<dbReference type="AlphaFoldDB" id="A0A814RW14"/>
<dbReference type="Gene3D" id="1.20.1070.10">
    <property type="entry name" value="Rhodopsin 7-helix transmembrane proteins"/>
    <property type="match status" value="1"/>
</dbReference>
<feature type="transmembrane region" description="Helical" evidence="5">
    <location>
        <begin position="417"/>
        <end position="445"/>
    </location>
</feature>
<evidence type="ECO:0000313" key="10">
    <source>
        <dbReference type="Proteomes" id="UP000663877"/>
    </source>
</evidence>